<evidence type="ECO:0000259" key="12">
    <source>
        <dbReference type="PROSITE" id="PS50075"/>
    </source>
</evidence>
<comment type="subunit">
    <text evidence="10">Homodimer. Erythronolide synthase is composed of EryAI, EryAII and EryAIII multimodular (2 modules) polypeptides each coding for a functional synthase subunit which participates in 2 of the six FAS-like elongation steps required for formation of the polyketide. Module 1, 2, 3, 4, 5, and 6 participating in biosynthesis steps 1, 2, 3, 4, 5, and 6, respectively.</text>
</comment>
<dbReference type="Gene3D" id="3.30.70.3290">
    <property type="match status" value="1"/>
</dbReference>
<evidence type="ECO:0000256" key="10">
    <source>
        <dbReference type="ARBA" id="ARBA00063272"/>
    </source>
</evidence>
<evidence type="ECO:0000313" key="14">
    <source>
        <dbReference type="EMBL" id="ROP35861.1"/>
    </source>
</evidence>
<dbReference type="SMART" id="SM00822">
    <property type="entry name" value="PKS_KR"/>
    <property type="match status" value="1"/>
</dbReference>
<accession>A0A3N1GZY3</accession>
<dbReference type="Pfam" id="PF00109">
    <property type="entry name" value="ketoacyl-synt"/>
    <property type="match status" value="1"/>
</dbReference>
<feature type="domain" description="Ketosynthase family 3 (KS3)" evidence="13">
    <location>
        <begin position="33"/>
        <end position="457"/>
    </location>
</feature>
<protein>
    <recommendedName>
        <fullName evidence="11">6-deoxyerythronolide-B synthase</fullName>
        <ecNumber evidence="11">2.3.1.94</ecNumber>
    </recommendedName>
</protein>
<dbReference type="CDD" id="cd00833">
    <property type="entry name" value="PKS"/>
    <property type="match status" value="1"/>
</dbReference>
<dbReference type="PROSITE" id="PS52004">
    <property type="entry name" value="KS3_2"/>
    <property type="match status" value="1"/>
</dbReference>
<organism evidence="14 15">
    <name type="scientific">Saccharothrix texasensis</name>
    <dbReference type="NCBI Taxonomy" id="103734"/>
    <lineage>
        <taxon>Bacteria</taxon>
        <taxon>Bacillati</taxon>
        <taxon>Actinomycetota</taxon>
        <taxon>Actinomycetes</taxon>
        <taxon>Pseudonocardiales</taxon>
        <taxon>Pseudonocardiaceae</taxon>
        <taxon>Saccharothrix</taxon>
    </lineage>
</organism>
<dbReference type="InterPro" id="IPR014030">
    <property type="entry name" value="Ketoacyl_synth_N"/>
</dbReference>
<dbReference type="Pfam" id="PF00550">
    <property type="entry name" value="PP-binding"/>
    <property type="match status" value="1"/>
</dbReference>
<dbReference type="GO" id="GO:0006633">
    <property type="term" value="P:fatty acid biosynthetic process"/>
    <property type="evidence" value="ECO:0007669"/>
    <property type="project" value="InterPro"/>
</dbReference>
<dbReference type="CDD" id="cd08952">
    <property type="entry name" value="KR_1_SDR_x"/>
    <property type="match status" value="1"/>
</dbReference>
<feature type="domain" description="Carrier" evidence="12">
    <location>
        <begin position="1361"/>
        <end position="1436"/>
    </location>
</feature>
<dbReference type="EC" id="2.3.1.94" evidence="11"/>
<dbReference type="Gene3D" id="3.40.366.10">
    <property type="entry name" value="Malonyl-Coenzyme A Acyl Carrier Protein, domain 2"/>
    <property type="match status" value="1"/>
</dbReference>
<comment type="caution">
    <text evidence="14">The sequence shown here is derived from an EMBL/GenBank/DDBJ whole genome shotgun (WGS) entry which is preliminary data.</text>
</comment>
<dbReference type="InterPro" id="IPR032821">
    <property type="entry name" value="PKS_assoc"/>
</dbReference>
<dbReference type="SMART" id="SM00823">
    <property type="entry name" value="PKS_PP"/>
    <property type="match status" value="1"/>
</dbReference>
<dbReference type="InterPro" id="IPR050091">
    <property type="entry name" value="PKS_NRPS_Biosynth_Enz"/>
</dbReference>
<dbReference type="GO" id="GO:0004312">
    <property type="term" value="F:fatty acid synthase activity"/>
    <property type="evidence" value="ECO:0007669"/>
    <property type="project" value="TreeGrafter"/>
</dbReference>
<evidence type="ECO:0000256" key="6">
    <source>
        <dbReference type="ARBA" id="ARBA00023315"/>
    </source>
</evidence>
<dbReference type="GO" id="GO:0031177">
    <property type="term" value="F:phosphopantetheine binding"/>
    <property type="evidence" value="ECO:0007669"/>
    <property type="project" value="InterPro"/>
</dbReference>
<evidence type="ECO:0000256" key="7">
    <source>
        <dbReference type="ARBA" id="ARBA00052442"/>
    </source>
</evidence>
<comment type="pathway">
    <text evidence="9">Antibiotic biosynthesis; erythromycin biosynthesis.</text>
</comment>
<dbReference type="SMART" id="SM00827">
    <property type="entry name" value="PKS_AT"/>
    <property type="match status" value="1"/>
</dbReference>
<dbReference type="InterPro" id="IPR057326">
    <property type="entry name" value="KR_dom"/>
</dbReference>
<dbReference type="InterPro" id="IPR016039">
    <property type="entry name" value="Thiolase-like"/>
</dbReference>
<dbReference type="InterPro" id="IPR016036">
    <property type="entry name" value="Malonyl_transacylase_ACP-bd"/>
</dbReference>
<dbReference type="SUPFAM" id="SSF53901">
    <property type="entry name" value="Thiolase-like"/>
    <property type="match status" value="1"/>
</dbReference>
<reference evidence="14 15" key="1">
    <citation type="submission" date="2018-11" db="EMBL/GenBank/DDBJ databases">
        <title>Sequencing the genomes of 1000 actinobacteria strains.</title>
        <authorList>
            <person name="Klenk H.-P."/>
        </authorList>
    </citation>
    <scope>NUCLEOTIDE SEQUENCE [LARGE SCALE GENOMIC DNA]</scope>
    <source>
        <strain evidence="14 15">DSM 44231</strain>
    </source>
</reference>
<evidence type="ECO:0000256" key="1">
    <source>
        <dbReference type="ARBA" id="ARBA00022450"/>
    </source>
</evidence>
<evidence type="ECO:0000256" key="3">
    <source>
        <dbReference type="ARBA" id="ARBA00022679"/>
    </source>
</evidence>
<dbReference type="InterPro" id="IPR016035">
    <property type="entry name" value="Acyl_Trfase/lysoPLipase"/>
</dbReference>
<dbReference type="GO" id="GO:0047879">
    <property type="term" value="F:erythronolide synthase activity"/>
    <property type="evidence" value="ECO:0007669"/>
    <property type="project" value="UniProtKB-EC"/>
</dbReference>
<dbReference type="InterPro" id="IPR009081">
    <property type="entry name" value="PP-bd_ACP"/>
</dbReference>
<evidence type="ECO:0000256" key="4">
    <source>
        <dbReference type="ARBA" id="ARBA00022737"/>
    </source>
</evidence>
<dbReference type="SUPFAM" id="SSF47336">
    <property type="entry name" value="ACP-like"/>
    <property type="match status" value="1"/>
</dbReference>
<dbReference type="InterPro" id="IPR036291">
    <property type="entry name" value="NAD(P)-bd_dom_sf"/>
</dbReference>
<dbReference type="Gene3D" id="1.10.1200.10">
    <property type="entry name" value="ACP-like"/>
    <property type="match status" value="1"/>
</dbReference>
<dbReference type="PANTHER" id="PTHR43775">
    <property type="entry name" value="FATTY ACID SYNTHASE"/>
    <property type="match status" value="1"/>
</dbReference>
<comment type="function">
    <text evidence="8">Involved in the biosynthesis of antibiotic erythromycin via the biosynthesis of its aglycone precursor, 6-deoxyerythronolide B (6-dEB).</text>
</comment>
<dbReference type="Pfam" id="PF16197">
    <property type="entry name" value="KAsynt_C_assoc"/>
    <property type="match status" value="1"/>
</dbReference>
<gene>
    <name evidence="14" type="ORF">EDD40_1117</name>
</gene>
<keyword evidence="1" id="KW-0596">Phosphopantetheine</keyword>
<dbReference type="SMART" id="SM00825">
    <property type="entry name" value="PKS_KS"/>
    <property type="match status" value="1"/>
</dbReference>
<evidence type="ECO:0000256" key="5">
    <source>
        <dbReference type="ARBA" id="ARBA00023268"/>
    </source>
</evidence>
<evidence type="ECO:0000256" key="11">
    <source>
        <dbReference type="ARBA" id="ARBA00066981"/>
    </source>
</evidence>
<keyword evidence="6" id="KW-0012">Acyltransferase</keyword>
<dbReference type="InterPro" id="IPR013968">
    <property type="entry name" value="PKS_KR"/>
</dbReference>
<proteinExistence type="predicted"/>
<dbReference type="FunFam" id="3.40.47.10:FF:000019">
    <property type="entry name" value="Polyketide synthase type I"/>
    <property type="match status" value="1"/>
</dbReference>
<evidence type="ECO:0000313" key="15">
    <source>
        <dbReference type="Proteomes" id="UP000268727"/>
    </source>
</evidence>
<dbReference type="SUPFAM" id="SSF55048">
    <property type="entry name" value="Probable ACP-binding domain of malonyl-CoA ACP transacylase"/>
    <property type="match status" value="1"/>
</dbReference>
<keyword evidence="3 14" id="KW-0808">Transferase</keyword>
<dbReference type="InterPro" id="IPR014031">
    <property type="entry name" value="Ketoacyl_synth_C"/>
</dbReference>
<dbReference type="InterPro" id="IPR018201">
    <property type="entry name" value="Ketoacyl_synth_AS"/>
</dbReference>
<dbReference type="InterPro" id="IPR020841">
    <property type="entry name" value="PKS_Beta-ketoAc_synthase_dom"/>
</dbReference>
<dbReference type="EMBL" id="RJKM01000001">
    <property type="protein sequence ID" value="ROP35861.1"/>
    <property type="molecule type" value="Genomic_DNA"/>
</dbReference>
<keyword evidence="15" id="KW-1185">Reference proteome</keyword>
<dbReference type="InterPro" id="IPR020806">
    <property type="entry name" value="PKS_PP-bd"/>
</dbReference>
<keyword evidence="5" id="KW-0511">Multifunctional enzyme</keyword>
<dbReference type="InterPro" id="IPR036736">
    <property type="entry name" value="ACP-like_sf"/>
</dbReference>
<dbReference type="InterPro" id="IPR014043">
    <property type="entry name" value="Acyl_transferase_dom"/>
</dbReference>
<dbReference type="Gene3D" id="3.40.50.720">
    <property type="entry name" value="NAD(P)-binding Rossmann-like Domain"/>
    <property type="match status" value="1"/>
</dbReference>
<dbReference type="FunFam" id="1.10.1200.10:FF:000007">
    <property type="entry name" value="Probable polyketide synthase pks17"/>
    <property type="match status" value="1"/>
</dbReference>
<evidence type="ECO:0000259" key="13">
    <source>
        <dbReference type="PROSITE" id="PS52004"/>
    </source>
</evidence>
<dbReference type="Proteomes" id="UP000268727">
    <property type="component" value="Unassembled WGS sequence"/>
</dbReference>
<dbReference type="GO" id="GO:0004315">
    <property type="term" value="F:3-oxoacyl-[acyl-carrier-protein] synthase activity"/>
    <property type="evidence" value="ECO:0007669"/>
    <property type="project" value="InterPro"/>
</dbReference>
<name>A0A3N1GZY3_9PSEU</name>
<sequence>MTNTEAVVAALRDSVKEIARLKEVNARLAASTGEPIAIIGMTCRLPGGIASPEDLWRAVEAGAEGVGGFPADRGWDLAHLYDPDPARTGTSTSDQGGFLYEAAEFDAAFFGISPREALAMDPQQRLLLEASWEVVERAGIDPLSLRGSRTGVFAGLMYHDYATGMTELPEGIEGQRLTGGAGSVLSGRVSFTLGLEGPSLTIDTACSSSLVALHLAAQSLRAGECSLALAGGVTVMSTPATFVEFSRQRGLSPDGRCKSFAASADGTGWAEGVAVLLVERLSDAERLGHDVLAVLRGSAVNQDGASNGLTAPNGPSQERVIKAALKGAGLTTADIDLIEAHGTGTRLGDPIEASALLATYGRGRAEPVWLGSVKSNIGHTQAAAGAAGVIKVVQAMRHGVMPRTLHVDEPSPFVDWEAGGVALLTESRPWPAGDRPRRGAVSSFGISGTNSHVVLEEYRPAGDRRQREAPPAPRVVPFALAAKSPEALRAQAARLREHLDARPDATLPDVGFSLATTRAGLDHRAVVLAGSRDELSAALAAFPAGAAYGEATRGGGLAVLFTGQGSQRPAMGRDLHAAHPVFAAAFDEVCALLDRDLDRPLAEVVFGDGDLLDQTRYTQAGLFAVEVALYRLVESLGVTPDFVAGHSIGELVAAHVAGVLSLPDACTLVAARGRLMQALPTGGAMVSVLASEEQTADLVSDRLALAAVNTPGSVVLSGDADAVAEAEAELAARGHKTRRLRVSHAFHSHLMAPMLDEFRRVAAGLAFHAPAIPIASNLTGGAVPAEEITSPDYWVRHVREAVRFADGVRWLRGEGVTTFLELGPDAVLTAMGRETLADDPEVGLTAALRRDKDEPRTLLTALAEAHVRGVDVRWDRLLPGARRVDLPTYPFQRERYWLAAETGGVSETWRYEAAWTALPELPAPLTARRWLVLLPAGGHGAEAFVEAMAASGLRTVAVVVDAASVDGVALAERLRTVDGQPFDGVLSLLAWDDRPGAAVTGTLAVLQAAAVLDWESPVWAATRGAVTTGDGDPAADPAQAQVWALGRTAALELPRQWGGLVDVPDEAGLAALPAVLEHAGDEDQVAIRGTDVLARRLVRATADRAAGDRWTPRGTVLVTGADEAIAAPVARWLAGAGAEHLVLVTADGSTPAFVADLAGVGVTVTPRADPLALPVDAAVHIAPVGGTTPLADLAPADLLPPRYVLDGSLDAFVVLTSIAGVWGSGGQGAAGAASAYLDAVAEGVRRGGGKGISLAFGPWALDADTGEEVERRDRLARLGLVPMAADRAVAALADAATRGGANLVVADVDWARFAPAYTAARPSPFFSALPEVGKALATDDGDGGGSLAEALAGMTDPERERHLLGIVLTEVAAVLGHGSGDAVEPRKALRELGFDSLAAVSLRNQLAAVTGVPLPTTLAFDHPTPLAVAEFLATQVTPQAPTVSVDEQLDKLRAALAAAPDEHARAALVGRLHDFLTELTSTPAAATAVIGDDTSDEDLFALLDTELG</sequence>
<comment type="catalytic activity">
    <reaction evidence="7">
        <text>6 (S)-methylmalonyl-CoA + propanoyl-CoA + 6 NADPH + 12 H(+) = 6-deoxyerythronolide B + 6 CO2 + 6 NADP(+) + 7 CoA + H2O</text>
        <dbReference type="Rhea" id="RHEA:23068"/>
        <dbReference type="ChEBI" id="CHEBI:15377"/>
        <dbReference type="ChEBI" id="CHEBI:15378"/>
        <dbReference type="ChEBI" id="CHEBI:16089"/>
        <dbReference type="ChEBI" id="CHEBI:16526"/>
        <dbReference type="ChEBI" id="CHEBI:57287"/>
        <dbReference type="ChEBI" id="CHEBI:57327"/>
        <dbReference type="ChEBI" id="CHEBI:57392"/>
        <dbReference type="ChEBI" id="CHEBI:57783"/>
        <dbReference type="ChEBI" id="CHEBI:58349"/>
        <dbReference type="EC" id="2.3.1.94"/>
    </reaction>
</comment>
<keyword evidence="4" id="KW-0677">Repeat</keyword>
<dbReference type="SUPFAM" id="SSF51735">
    <property type="entry name" value="NAD(P)-binding Rossmann-fold domains"/>
    <property type="match status" value="2"/>
</dbReference>
<dbReference type="Gene3D" id="3.40.47.10">
    <property type="match status" value="1"/>
</dbReference>
<dbReference type="SUPFAM" id="SSF52151">
    <property type="entry name" value="FabD/lysophospholipase-like"/>
    <property type="match status" value="1"/>
</dbReference>
<evidence type="ECO:0000256" key="8">
    <source>
        <dbReference type="ARBA" id="ARBA00060158"/>
    </source>
</evidence>
<dbReference type="Pfam" id="PF00698">
    <property type="entry name" value="Acyl_transf_1"/>
    <property type="match status" value="1"/>
</dbReference>
<dbReference type="InterPro" id="IPR001227">
    <property type="entry name" value="Ac_transferase_dom_sf"/>
</dbReference>
<dbReference type="Pfam" id="PF08659">
    <property type="entry name" value="KR"/>
    <property type="match status" value="1"/>
</dbReference>
<dbReference type="PROSITE" id="PS00606">
    <property type="entry name" value="KS3_1"/>
    <property type="match status" value="1"/>
</dbReference>
<dbReference type="PANTHER" id="PTHR43775:SF51">
    <property type="entry name" value="INACTIVE PHENOLPHTHIOCEROL SYNTHESIS POLYKETIDE SYNTHASE TYPE I PKS1-RELATED"/>
    <property type="match status" value="1"/>
</dbReference>
<dbReference type="FunFam" id="3.40.366.10:FF:000002">
    <property type="entry name" value="Probable polyketide synthase 2"/>
    <property type="match status" value="1"/>
</dbReference>
<dbReference type="Pfam" id="PF02801">
    <property type="entry name" value="Ketoacyl-synt_C"/>
    <property type="match status" value="1"/>
</dbReference>
<evidence type="ECO:0000256" key="9">
    <source>
        <dbReference type="ARBA" id="ARBA00060622"/>
    </source>
</evidence>
<dbReference type="PROSITE" id="PS50075">
    <property type="entry name" value="CARRIER"/>
    <property type="match status" value="1"/>
</dbReference>
<evidence type="ECO:0000256" key="2">
    <source>
        <dbReference type="ARBA" id="ARBA00022553"/>
    </source>
</evidence>
<keyword evidence="2" id="KW-0597">Phosphoprotein</keyword>